<dbReference type="Gene3D" id="2.40.100.10">
    <property type="entry name" value="Cyclophilin-like"/>
    <property type="match status" value="1"/>
</dbReference>
<keyword evidence="4" id="KW-1185">Reference proteome</keyword>
<dbReference type="AlphaFoldDB" id="A0A8J5ZVK4"/>
<dbReference type="PROSITE" id="PS50072">
    <property type="entry name" value="CSA_PPIASE_2"/>
    <property type="match status" value="1"/>
</dbReference>
<accession>A0A8J5ZVK4</accession>
<protein>
    <submittedName>
        <fullName evidence="3">Peptidyl-prolyl cis-trans isomerase A</fullName>
    </submittedName>
</protein>
<comment type="caution">
    <text evidence="3">The sequence shown here is derived from an EMBL/GenBank/DDBJ whole genome shotgun (WGS) entry which is preliminary data.</text>
</comment>
<feature type="region of interest" description="Disordered" evidence="1">
    <location>
        <begin position="1"/>
        <end position="23"/>
    </location>
</feature>
<sequence>MFTPAPAKLSAGEWDQRRTEDSPEDIVQATAVALHTWALLTALPGGRQSLKSTASRLPVLGGPLRSPAPSDFSRLWATCCRPQMAWAVKCPDQNIHLPGFCSQEWKPLGGTPGRALEQDQTVMTVESRSKMAEGPSKAGAQHQQEAYTRRGAAAPPLQLENTVMSIPSGLPGKRRNSSGVLEGPPSDLDCPATLRPASASNPTSRPGSPGVIPQVESESEFQPAPEPAPAPTPQRCDGARGREPACVRKRARAPAVPPLWRRLQPLATHIITPTVPRSPLARAEARDRLGAGPGLAIKVAGGQARAALQTPLPPDLPRRAAMVNPTVYFDIAVDGEPLGRVSFELFADKVPKTAENFRALSTGEKGFGYKGSCFHRIIPGFMC</sequence>
<keyword evidence="3" id="KW-0413">Isomerase</keyword>
<evidence type="ECO:0000256" key="1">
    <source>
        <dbReference type="SAM" id="MobiDB-lite"/>
    </source>
</evidence>
<dbReference type="Proteomes" id="UP000700334">
    <property type="component" value="Unassembled WGS sequence"/>
</dbReference>
<dbReference type="PANTHER" id="PTHR11071">
    <property type="entry name" value="PEPTIDYL-PROLYL CIS-TRANS ISOMERASE"/>
    <property type="match status" value="1"/>
</dbReference>
<evidence type="ECO:0000313" key="4">
    <source>
        <dbReference type="Proteomes" id="UP000700334"/>
    </source>
</evidence>
<dbReference type="EMBL" id="JAGFMF010011868">
    <property type="protein sequence ID" value="KAG8510554.1"/>
    <property type="molecule type" value="Genomic_DNA"/>
</dbReference>
<feature type="domain" description="PPIase cyclophilin-type" evidence="2">
    <location>
        <begin position="328"/>
        <end position="383"/>
    </location>
</feature>
<feature type="non-terminal residue" evidence="3">
    <location>
        <position position="383"/>
    </location>
</feature>
<feature type="compositionally biased region" description="Basic and acidic residues" evidence="1">
    <location>
        <begin position="237"/>
        <end position="246"/>
    </location>
</feature>
<name>A0A8J5ZVK4_GALPY</name>
<evidence type="ECO:0000313" key="3">
    <source>
        <dbReference type="EMBL" id="KAG8510554.1"/>
    </source>
</evidence>
<gene>
    <name evidence="3" type="ORF">J0S82_002610</name>
</gene>
<organism evidence="3 4">
    <name type="scientific">Galemys pyrenaicus</name>
    <name type="common">Iberian desman</name>
    <name type="synonym">Pyrenean desman</name>
    <dbReference type="NCBI Taxonomy" id="202257"/>
    <lineage>
        <taxon>Eukaryota</taxon>
        <taxon>Metazoa</taxon>
        <taxon>Chordata</taxon>
        <taxon>Craniata</taxon>
        <taxon>Vertebrata</taxon>
        <taxon>Euteleostomi</taxon>
        <taxon>Mammalia</taxon>
        <taxon>Eutheria</taxon>
        <taxon>Laurasiatheria</taxon>
        <taxon>Eulipotyphla</taxon>
        <taxon>Talpidae</taxon>
        <taxon>Galemys</taxon>
    </lineage>
</organism>
<dbReference type="GO" id="GO:0016018">
    <property type="term" value="F:cyclosporin A binding"/>
    <property type="evidence" value="ECO:0007669"/>
    <property type="project" value="TreeGrafter"/>
</dbReference>
<dbReference type="PANTHER" id="PTHR11071:SF490">
    <property type="entry name" value="PEPTIDYL-PROLYL CIS-TRANS ISOMERASE A"/>
    <property type="match status" value="1"/>
</dbReference>
<evidence type="ECO:0000259" key="2">
    <source>
        <dbReference type="PROSITE" id="PS50072"/>
    </source>
</evidence>
<feature type="region of interest" description="Disordered" evidence="1">
    <location>
        <begin position="128"/>
        <end position="250"/>
    </location>
</feature>
<dbReference type="GO" id="GO:0006457">
    <property type="term" value="P:protein folding"/>
    <property type="evidence" value="ECO:0007669"/>
    <property type="project" value="TreeGrafter"/>
</dbReference>
<dbReference type="OrthoDB" id="193499at2759"/>
<proteinExistence type="predicted"/>
<dbReference type="InterPro" id="IPR029000">
    <property type="entry name" value="Cyclophilin-like_dom_sf"/>
</dbReference>
<dbReference type="PRINTS" id="PR00153">
    <property type="entry name" value="CSAPPISMRASE"/>
</dbReference>
<dbReference type="InterPro" id="IPR002130">
    <property type="entry name" value="Cyclophilin-type_PPIase_dom"/>
</dbReference>
<dbReference type="GO" id="GO:0003755">
    <property type="term" value="F:peptidyl-prolyl cis-trans isomerase activity"/>
    <property type="evidence" value="ECO:0007669"/>
    <property type="project" value="InterPro"/>
</dbReference>
<reference evidence="3" key="1">
    <citation type="journal article" date="2021" name="Evol. Appl.">
        <title>The genome of the Pyrenean desman and the effects of bottlenecks and inbreeding on the genomic landscape of an endangered species.</title>
        <authorList>
            <person name="Escoda L."/>
            <person name="Castresana J."/>
        </authorList>
    </citation>
    <scope>NUCLEOTIDE SEQUENCE</scope>
    <source>
        <strain evidence="3">IBE-C5619</strain>
    </source>
</reference>
<dbReference type="GO" id="GO:0005737">
    <property type="term" value="C:cytoplasm"/>
    <property type="evidence" value="ECO:0007669"/>
    <property type="project" value="TreeGrafter"/>
</dbReference>
<dbReference type="Pfam" id="PF00160">
    <property type="entry name" value="Pro_isomerase"/>
    <property type="match status" value="1"/>
</dbReference>
<dbReference type="SUPFAM" id="SSF50891">
    <property type="entry name" value="Cyclophilin-like"/>
    <property type="match status" value="1"/>
</dbReference>